<proteinExistence type="predicted"/>
<dbReference type="Proteomes" id="UP000789524">
    <property type="component" value="Unassembled WGS sequence"/>
</dbReference>
<dbReference type="EMBL" id="CAKASE010000057">
    <property type="protein sequence ID" value="CAG9566905.1"/>
    <property type="molecule type" value="Genomic_DNA"/>
</dbReference>
<protein>
    <submittedName>
        <fullName evidence="1">(African queen) hypothetical protein</fullName>
    </submittedName>
</protein>
<evidence type="ECO:0000313" key="2">
    <source>
        <dbReference type="Proteomes" id="UP000789524"/>
    </source>
</evidence>
<keyword evidence="2" id="KW-1185">Reference proteome</keyword>
<organism evidence="1 2">
    <name type="scientific">Danaus chrysippus</name>
    <name type="common">African queen</name>
    <dbReference type="NCBI Taxonomy" id="151541"/>
    <lineage>
        <taxon>Eukaryota</taxon>
        <taxon>Metazoa</taxon>
        <taxon>Ecdysozoa</taxon>
        <taxon>Arthropoda</taxon>
        <taxon>Hexapoda</taxon>
        <taxon>Insecta</taxon>
        <taxon>Pterygota</taxon>
        <taxon>Neoptera</taxon>
        <taxon>Endopterygota</taxon>
        <taxon>Lepidoptera</taxon>
        <taxon>Glossata</taxon>
        <taxon>Ditrysia</taxon>
        <taxon>Papilionoidea</taxon>
        <taxon>Nymphalidae</taxon>
        <taxon>Danainae</taxon>
        <taxon>Danaini</taxon>
        <taxon>Danaina</taxon>
        <taxon>Danaus</taxon>
        <taxon>Anosia</taxon>
    </lineage>
</organism>
<reference evidence="1" key="1">
    <citation type="submission" date="2021-09" db="EMBL/GenBank/DDBJ databases">
        <authorList>
            <person name="Martin H S."/>
        </authorList>
    </citation>
    <scope>NUCLEOTIDE SEQUENCE</scope>
</reference>
<name>A0A8J2W4F1_9NEOP</name>
<dbReference type="AlphaFoldDB" id="A0A8J2W4F1"/>
<sequence>MCGHVLAGTKKKHDLDLEHRPNLPQKCWVKSCRSIYVMLAQAPAASPYYVTSIALARDATTHFIGFLSATLTND</sequence>
<evidence type="ECO:0000313" key="1">
    <source>
        <dbReference type="EMBL" id="CAG9566905.1"/>
    </source>
</evidence>
<gene>
    <name evidence="1" type="ORF">DCHRY22_LOCUS7474</name>
</gene>
<accession>A0A8J2W4F1</accession>
<comment type="caution">
    <text evidence="1">The sequence shown here is derived from an EMBL/GenBank/DDBJ whole genome shotgun (WGS) entry which is preliminary data.</text>
</comment>